<organism evidence="4 5">
    <name type="scientific">Marinobacter daepoensis</name>
    <dbReference type="NCBI Taxonomy" id="262077"/>
    <lineage>
        <taxon>Bacteria</taxon>
        <taxon>Pseudomonadati</taxon>
        <taxon>Pseudomonadota</taxon>
        <taxon>Gammaproteobacteria</taxon>
        <taxon>Pseudomonadales</taxon>
        <taxon>Marinobacteraceae</taxon>
        <taxon>Marinobacter</taxon>
    </lineage>
</organism>
<dbReference type="Gene3D" id="3.30.70.270">
    <property type="match status" value="1"/>
</dbReference>
<dbReference type="SUPFAM" id="SSF55073">
    <property type="entry name" value="Nucleotide cyclase"/>
    <property type="match status" value="1"/>
</dbReference>
<dbReference type="InterPro" id="IPR029787">
    <property type="entry name" value="Nucleotide_cyclase"/>
</dbReference>
<dbReference type="RefSeq" id="WP_206556330.1">
    <property type="nucleotide sequence ID" value="NZ_JAFKDB010000002.1"/>
</dbReference>
<dbReference type="PANTHER" id="PTHR33121:SF70">
    <property type="entry name" value="SIGNALING PROTEIN YKOW"/>
    <property type="match status" value="1"/>
</dbReference>
<keyword evidence="1" id="KW-0597">Phosphoprotein</keyword>
<dbReference type="Gene3D" id="3.20.20.450">
    <property type="entry name" value="EAL domain"/>
    <property type="match status" value="1"/>
</dbReference>
<dbReference type="Pfam" id="PF11849">
    <property type="entry name" value="DUF3369"/>
    <property type="match status" value="1"/>
</dbReference>
<proteinExistence type="predicted"/>
<evidence type="ECO:0000256" key="1">
    <source>
        <dbReference type="PROSITE-ProRule" id="PRU00169"/>
    </source>
</evidence>
<dbReference type="InterPro" id="IPR011006">
    <property type="entry name" value="CheY-like_superfamily"/>
</dbReference>
<feature type="domain" description="EAL" evidence="3">
    <location>
        <begin position="495"/>
        <end position="747"/>
    </location>
</feature>
<dbReference type="SUPFAM" id="SSF141868">
    <property type="entry name" value="EAL domain-like"/>
    <property type="match status" value="1"/>
</dbReference>
<comment type="caution">
    <text evidence="4">The sequence shown here is derived from an EMBL/GenBank/DDBJ whole genome shotgun (WGS) entry which is preliminary data.</text>
</comment>
<dbReference type="Pfam" id="PF00563">
    <property type="entry name" value="EAL"/>
    <property type="match status" value="1"/>
</dbReference>
<gene>
    <name evidence="4" type="ORF">JYP53_00245</name>
</gene>
<keyword evidence="5" id="KW-1185">Reference proteome</keyword>
<dbReference type="InterPro" id="IPR035919">
    <property type="entry name" value="EAL_sf"/>
</dbReference>
<dbReference type="SMART" id="SM00448">
    <property type="entry name" value="REC"/>
    <property type="match status" value="1"/>
</dbReference>
<dbReference type="InterPro" id="IPR001789">
    <property type="entry name" value="Sig_transdc_resp-reg_receiver"/>
</dbReference>
<name>A0ABS3B905_9GAMM</name>
<evidence type="ECO:0000313" key="4">
    <source>
        <dbReference type="EMBL" id="MBN7768331.1"/>
    </source>
</evidence>
<dbReference type="PROSITE" id="PS50110">
    <property type="entry name" value="RESPONSE_REGULATORY"/>
    <property type="match status" value="1"/>
</dbReference>
<dbReference type="PROSITE" id="PS50883">
    <property type="entry name" value="EAL"/>
    <property type="match status" value="1"/>
</dbReference>
<dbReference type="Proteomes" id="UP000664344">
    <property type="component" value="Unassembled WGS sequence"/>
</dbReference>
<sequence>MTTGAQLFSFSGDDQGTLPTTNVPLPWKVLSVEDDRSYQDSLIFSLKRLRVLGRPVELLTANSATEAALLLAKVQDIGLILLDVVMEEENAGLGLVETIRNTLGNQTVRIVLLTGQPGIAPRTRVVQDYDINEYWDKAELQDRLPSIVTTNLRTWQTMTELEQAHTGLQMVVEACQHISDRHDLARFSNTVLEQIAQVLGLEGNNGEGILCLEHNTQTTKPFTVLSSFGTFHQSRLQSPHDLNQALTAFTPAIEQALEAQKHQFFDNHAVLFFPHSSSSHGGADNTVHTVLLKTCEPLSQSVIRLLSVFSENIKTGFTNLMLLNRLQTLSYFDDSLHIYNRNWLIRNLTLLSQPQWRASALLLFSLNDYAERTLTFGHTAVERFLASICEQLKEKLPTGAPMVRLGRDTLAALCPSGKLPEVSSLQQLALMDIPIDGATRKARLTLAQLKLADVDQGFPPEEVLHLAQTVLYGARLAKQPLRIYQPEVFKRIQHDFDLLQQLIKALEEDQLTIFLQPKIRLTDEQVVGFEALVRWPRPDGSFTSPALFLPLAERSGLLDTLDLQVLHKAFNAAQRLSDAGYALPVAFNATWSDLNNEEYIDQLLSRLDSGDLPPALLELEITETQAMEGYQELAPRLEALRTKGMSVSIDDFGTGHSSLAYLTTLPADTIKIDRSFVQQLESGSIGEHVTETVIALGRRFNFAVVAEGIETRQQQAQLVKMGCLIGQGFLFAKPMPVDDILKWLDAS</sequence>
<dbReference type="SMART" id="SM00052">
    <property type="entry name" value="EAL"/>
    <property type="match status" value="1"/>
</dbReference>
<dbReference type="SUPFAM" id="SSF52172">
    <property type="entry name" value="CheY-like"/>
    <property type="match status" value="1"/>
</dbReference>
<feature type="modified residue" description="4-aspartylphosphate" evidence="1">
    <location>
        <position position="83"/>
    </location>
</feature>
<evidence type="ECO:0000259" key="2">
    <source>
        <dbReference type="PROSITE" id="PS50110"/>
    </source>
</evidence>
<protein>
    <submittedName>
        <fullName evidence="4">EAL domain-containing protein</fullName>
    </submittedName>
</protein>
<dbReference type="Gene3D" id="3.40.50.2300">
    <property type="match status" value="1"/>
</dbReference>
<dbReference type="Pfam" id="PF00990">
    <property type="entry name" value="GGDEF"/>
    <property type="match status" value="1"/>
</dbReference>
<feature type="domain" description="Response regulatory" evidence="2">
    <location>
        <begin position="28"/>
        <end position="152"/>
    </location>
</feature>
<dbReference type="InterPro" id="IPR050706">
    <property type="entry name" value="Cyclic-di-GMP_PDE-like"/>
</dbReference>
<dbReference type="PANTHER" id="PTHR33121">
    <property type="entry name" value="CYCLIC DI-GMP PHOSPHODIESTERASE PDEF"/>
    <property type="match status" value="1"/>
</dbReference>
<accession>A0ABS3B905</accession>
<reference evidence="4 5" key="1">
    <citation type="submission" date="2021-02" db="EMBL/GenBank/DDBJ databases">
        <title>PHA producing bacteria isolated from coastal sediment in Guangdong, Shenzhen.</title>
        <authorList>
            <person name="Zheng W."/>
            <person name="Yu S."/>
            <person name="Huang Y."/>
        </authorList>
    </citation>
    <scope>NUCLEOTIDE SEQUENCE [LARGE SCALE GENOMIC DNA]</scope>
    <source>
        <strain evidence="4 5">TN21-5</strain>
    </source>
</reference>
<dbReference type="CDD" id="cd01948">
    <property type="entry name" value="EAL"/>
    <property type="match status" value="1"/>
</dbReference>
<evidence type="ECO:0000259" key="3">
    <source>
        <dbReference type="PROSITE" id="PS50883"/>
    </source>
</evidence>
<dbReference type="InterPro" id="IPR021800">
    <property type="entry name" value="DUF3369"/>
</dbReference>
<dbReference type="InterPro" id="IPR001633">
    <property type="entry name" value="EAL_dom"/>
</dbReference>
<dbReference type="SMART" id="SM00267">
    <property type="entry name" value="GGDEF"/>
    <property type="match status" value="1"/>
</dbReference>
<evidence type="ECO:0000313" key="5">
    <source>
        <dbReference type="Proteomes" id="UP000664344"/>
    </source>
</evidence>
<dbReference type="EMBL" id="JAFKDB010000002">
    <property type="protein sequence ID" value="MBN7768331.1"/>
    <property type="molecule type" value="Genomic_DNA"/>
</dbReference>
<dbReference type="InterPro" id="IPR000160">
    <property type="entry name" value="GGDEF_dom"/>
</dbReference>
<dbReference type="InterPro" id="IPR043128">
    <property type="entry name" value="Rev_trsase/Diguanyl_cyclase"/>
</dbReference>